<evidence type="ECO:0000313" key="2">
    <source>
        <dbReference type="Proteomes" id="UP000799764"/>
    </source>
</evidence>
<dbReference type="OrthoDB" id="4455544at2759"/>
<keyword evidence="2" id="KW-1185">Reference proteome</keyword>
<reference evidence="1" key="1">
    <citation type="journal article" date="2020" name="Stud. Mycol.">
        <title>101 Dothideomycetes genomes: a test case for predicting lifestyles and emergence of pathogens.</title>
        <authorList>
            <person name="Haridas S."/>
            <person name="Albert R."/>
            <person name="Binder M."/>
            <person name="Bloem J."/>
            <person name="Labutti K."/>
            <person name="Salamov A."/>
            <person name="Andreopoulos B."/>
            <person name="Baker S."/>
            <person name="Barry K."/>
            <person name="Bills G."/>
            <person name="Bluhm B."/>
            <person name="Cannon C."/>
            <person name="Castanera R."/>
            <person name="Culley D."/>
            <person name="Daum C."/>
            <person name="Ezra D."/>
            <person name="Gonzalez J."/>
            <person name="Henrissat B."/>
            <person name="Kuo A."/>
            <person name="Liang C."/>
            <person name="Lipzen A."/>
            <person name="Lutzoni F."/>
            <person name="Magnuson J."/>
            <person name="Mondo S."/>
            <person name="Nolan M."/>
            <person name="Ohm R."/>
            <person name="Pangilinan J."/>
            <person name="Park H.-J."/>
            <person name="Ramirez L."/>
            <person name="Alfaro M."/>
            <person name="Sun H."/>
            <person name="Tritt A."/>
            <person name="Yoshinaga Y."/>
            <person name="Zwiers L.-H."/>
            <person name="Turgeon B."/>
            <person name="Goodwin S."/>
            <person name="Spatafora J."/>
            <person name="Crous P."/>
            <person name="Grigoriev I."/>
        </authorList>
    </citation>
    <scope>NUCLEOTIDE SEQUENCE</scope>
    <source>
        <strain evidence="1">CBS 690.94</strain>
    </source>
</reference>
<name>A0A9P4P6X4_9PLEO</name>
<proteinExistence type="predicted"/>
<dbReference type="EMBL" id="MU001509">
    <property type="protein sequence ID" value="KAF2439509.1"/>
    <property type="molecule type" value="Genomic_DNA"/>
</dbReference>
<gene>
    <name evidence="1" type="ORF">P171DRAFT_436152</name>
</gene>
<evidence type="ECO:0000313" key="1">
    <source>
        <dbReference type="EMBL" id="KAF2439509.1"/>
    </source>
</evidence>
<organism evidence="1 2">
    <name type="scientific">Karstenula rhodostoma CBS 690.94</name>
    <dbReference type="NCBI Taxonomy" id="1392251"/>
    <lineage>
        <taxon>Eukaryota</taxon>
        <taxon>Fungi</taxon>
        <taxon>Dikarya</taxon>
        <taxon>Ascomycota</taxon>
        <taxon>Pezizomycotina</taxon>
        <taxon>Dothideomycetes</taxon>
        <taxon>Pleosporomycetidae</taxon>
        <taxon>Pleosporales</taxon>
        <taxon>Massarineae</taxon>
        <taxon>Didymosphaeriaceae</taxon>
        <taxon>Karstenula</taxon>
    </lineage>
</organism>
<accession>A0A9P4P6X4</accession>
<comment type="caution">
    <text evidence="1">The sequence shown here is derived from an EMBL/GenBank/DDBJ whole genome shotgun (WGS) entry which is preliminary data.</text>
</comment>
<dbReference type="AlphaFoldDB" id="A0A9P4P6X4"/>
<dbReference type="Proteomes" id="UP000799764">
    <property type="component" value="Unassembled WGS sequence"/>
</dbReference>
<protein>
    <submittedName>
        <fullName evidence="1">Uncharacterized protein</fullName>
    </submittedName>
</protein>
<sequence length="718" mass="82238">MDECKEASTENILGSLQSIYWKGVGREVCEAALAYRKIEQEYPDLSPYEKRDGNSDFSGANFKNICSLLTPWTGGADGFDSDELHRRATDKAKEHLEIDVQRRRARYLLQAIGLLDIDAVHDSMNDTTIGRHNHHPLGEKIETPDGACFFREMVCLRCKWSLRGTFYYECKQGCFSENGHTGDEPYVENQKGSVVVRYNIAEELQQQLFQPPNRRCPACIVSVKEFASCERKHYKKIYPKEKAKGQAAFESRLRGREFQKPTSQGGSYEPTLKRVIPQILSPSWYAQAGPLHFALMFGPLMIENGVPHSLGGALISCRPVPSLQFQAPNMQYISTEEDAEADSRDDTLVAYVFNDEASDARLIKTCYRRKSDRRFLGYAKKVVGGAFSGHDEIFAGKEEKIIDQFLAATNSLPERLDPNVAAPVRHHRTKLAKLVEPVIGIIKETYSRQVDIYLQHFAQVLKNINTRLKWELKTNNCQHFNTKLLKGLLIDRVVPLGFFKDEAVRNNNNWQSPRYCISFGPRMDTALALLRPQRRSIVWNFYHEKRDYCDIIEFGEGFRTKSSPIPTDTWEVLDGIDDKEAQKVSLADALWSVPRDAISILQTHLHRSAPRYSTMEGKALSESEWYSNRLRVYYQLDVFLSLSGGLVRALSEQAAEKQNLIPEAFMINTIEFNILHASEKIWHPSSRYHDLYYISGRERAWMMLLVKHYVKKLFTKAG</sequence>